<protein>
    <submittedName>
        <fullName evidence="1">Uncharacterized protein</fullName>
    </submittedName>
</protein>
<dbReference type="Proteomes" id="UP000663866">
    <property type="component" value="Unassembled WGS sequence"/>
</dbReference>
<proteinExistence type="predicted"/>
<dbReference type="AlphaFoldDB" id="A0A820QL05"/>
<name>A0A820QL05_9BILA</name>
<reference evidence="1" key="1">
    <citation type="submission" date="2021-02" db="EMBL/GenBank/DDBJ databases">
        <authorList>
            <person name="Nowell W R."/>
        </authorList>
    </citation>
    <scope>NUCLEOTIDE SEQUENCE</scope>
</reference>
<organism evidence="1 2">
    <name type="scientific">Rotaria magnacalcarata</name>
    <dbReference type="NCBI Taxonomy" id="392030"/>
    <lineage>
        <taxon>Eukaryota</taxon>
        <taxon>Metazoa</taxon>
        <taxon>Spiralia</taxon>
        <taxon>Gnathifera</taxon>
        <taxon>Rotifera</taxon>
        <taxon>Eurotatoria</taxon>
        <taxon>Bdelloidea</taxon>
        <taxon>Philodinida</taxon>
        <taxon>Philodinidae</taxon>
        <taxon>Rotaria</taxon>
    </lineage>
</organism>
<sequence>MGKTETTLGFGNRLKNLFVSCFPSVNFNVNVELKNKFMAGIQTSVKNELNELISDHELICNRNLTFTEIIKLTVTKKVSNTNNNYNNKLKKLKNIPSSLTLNVISNPDPPDNLNIVSKFENKIPINENYIISDPLVNINSNKKKNKKIKNAVKNNKFGNTKGMRRSLSKNVHTIPVKEPVKQLEMCSSDLKSCIKKDNNNLPINKRALNWNINMEQVTFAPHKPSCTISTGNVSRTVPAHTLSYKEKDTEFINNNLNKQLTALEIEEKRKNYAINIIGGREGQPEIGESQYDNSEVTIAFTEFNISNNKVKYIDDNDK</sequence>
<feature type="non-terminal residue" evidence="1">
    <location>
        <position position="1"/>
    </location>
</feature>
<evidence type="ECO:0000313" key="1">
    <source>
        <dbReference type="EMBL" id="CAF4423217.1"/>
    </source>
</evidence>
<comment type="caution">
    <text evidence="1">The sequence shown here is derived from an EMBL/GenBank/DDBJ whole genome shotgun (WGS) entry which is preliminary data.</text>
</comment>
<gene>
    <name evidence="1" type="ORF">OVN521_LOCUS36227</name>
</gene>
<evidence type="ECO:0000313" key="2">
    <source>
        <dbReference type="Proteomes" id="UP000663866"/>
    </source>
</evidence>
<dbReference type="EMBL" id="CAJOBG010042920">
    <property type="protein sequence ID" value="CAF4423217.1"/>
    <property type="molecule type" value="Genomic_DNA"/>
</dbReference>
<keyword evidence="2" id="KW-1185">Reference proteome</keyword>
<accession>A0A820QL05</accession>